<gene>
    <name evidence="8" type="ORF">TDIB3V08_LOCUS6814</name>
</gene>
<dbReference type="InterPro" id="IPR052467">
    <property type="entry name" value="Sorting_nexin_PX-domain"/>
</dbReference>
<comment type="subcellular location">
    <subcellularLocation>
        <location evidence="1">Cytoplasmic vesicle membrane</location>
        <topology evidence="1">Peripheral membrane protein</topology>
        <orientation evidence="1">Cytoplasmic side</orientation>
    </subcellularLocation>
</comment>
<evidence type="ECO:0000256" key="7">
    <source>
        <dbReference type="ARBA" id="ARBA00023329"/>
    </source>
</evidence>
<proteinExistence type="inferred from homology"/>
<dbReference type="InterPro" id="IPR036871">
    <property type="entry name" value="PX_dom_sf"/>
</dbReference>
<evidence type="ECO:0000256" key="3">
    <source>
        <dbReference type="ARBA" id="ARBA00022448"/>
    </source>
</evidence>
<comment type="similarity">
    <text evidence="2">Belongs to the sorting nexin family.</text>
</comment>
<dbReference type="AlphaFoldDB" id="A0A7R8VL56"/>
<dbReference type="SUPFAM" id="SSF64268">
    <property type="entry name" value="PX domain"/>
    <property type="match status" value="1"/>
</dbReference>
<evidence type="ECO:0000256" key="4">
    <source>
        <dbReference type="ARBA" id="ARBA00022927"/>
    </source>
</evidence>
<name>A0A7R8VL56_TIMDO</name>
<dbReference type="EMBL" id="OA567617">
    <property type="protein sequence ID" value="CAD7200601.1"/>
    <property type="molecule type" value="Genomic_DNA"/>
</dbReference>
<sequence length="147" mass="17206">MTQVYIPRYRLLDEPPEKPHYVYIVEIVDSGKVHKVEKRYSAFHCLHRERVRSCQPKVLERRRQILEQYLQAMLRFGPSRAQVFAFLGIQRPRQELSCAEIIPVEQVFEHQPIYMYKKDPYLDGGVSTNLPDVVTQGVLSGLYGSLK</sequence>
<evidence type="ECO:0000256" key="6">
    <source>
        <dbReference type="ARBA" id="ARBA00023136"/>
    </source>
</evidence>
<organism evidence="8">
    <name type="scientific">Timema douglasi</name>
    <name type="common">Walking stick</name>
    <dbReference type="NCBI Taxonomy" id="61478"/>
    <lineage>
        <taxon>Eukaryota</taxon>
        <taxon>Metazoa</taxon>
        <taxon>Ecdysozoa</taxon>
        <taxon>Arthropoda</taxon>
        <taxon>Hexapoda</taxon>
        <taxon>Insecta</taxon>
        <taxon>Pterygota</taxon>
        <taxon>Neoptera</taxon>
        <taxon>Polyneoptera</taxon>
        <taxon>Phasmatodea</taxon>
        <taxon>Timematodea</taxon>
        <taxon>Timematoidea</taxon>
        <taxon>Timematidae</taxon>
        <taxon>Timema</taxon>
    </lineage>
</organism>
<keyword evidence="4" id="KW-0653">Protein transport</keyword>
<evidence type="ECO:0000256" key="2">
    <source>
        <dbReference type="ARBA" id="ARBA00010883"/>
    </source>
</evidence>
<accession>A0A7R8VL56</accession>
<reference evidence="8" key="1">
    <citation type="submission" date="2020-11" db="EMBL/GenBank/DDBJ databases">
        <authorList>
            <person name="Tran Van P."/>
        </authorList>
    </citation>
    <scope>NUCLEOTIDE SEQUENCE</scope>
</reference>
<keyword evidence="6" id="KW-0472">Membrane</keyword>
<dbReference type="GO" id="GO:0015031">
    <property type="term" value="P:protein transport"/>
    <property type="evidence" value="ECO:0007669"/>
    <property type="project" value="UniProtKB-KW"/>
</dbReference>
<keyword evidence="7" id="KW-0968">Cytoplasmic vesicle</keyword>
<evidence type="ECO:0000313" key="8">
    <source>
        <dbReference type="EMBL" id="CAD7200601.1"/>
    </source>
</evidence>
<evidence type="ECO:0008006" key="9">
    <source>
        <dbReference type="Google" id="ProtNLM"/>
    </source>
</evidence>
<keyword evidence="5" id="KW-0446">Lipid-binding</keyword>
<keyword evidence="3" id="KW-0813">Transport</keyword>
<dbReference type="GO" id="GO:0030659">
    <property type="term" value="C:cytoplasmic vesicle membrane"/>
    <property type="evidence" value="ECO:0007669"/>
    <property type="project" value="UniProtKB-SubCell"/>
</dbReference>
<dbReference type="GO" id="GO:1901981">
    <property type="term" value="F:phosphatidylinositol phosphate binding"/>
    <property type="evidence" value="ECO:0007669"/>
    <property type="project" value="TreeGrafter"/>
</dbReference>
<dbReference type="PANTHER" id="PTHR15813:SF9">
    <property type="entry name" value="PX DOMAIN-CONTAINING PROTEIN"/>
    <property type="match status" value="1"/>
</dbReference>
<evidence type="ECO:0000256" key="1">
    <source>
        <dbReference type="ARBA" id="ARBA00004180"/>
    </source>
</evidence>
<dbReference type="Gene3D" id="3.30.1520.10">
    <property type="entry name" value="Phox-like domain"/>
    <property type="match status" value="1"/>
</dbReference>
<dbReference type="PANTHER" id="PTHR15813">
    <property type="entry name" value="SORTING NEXIN-22 AND 24"/>
    <property type="match status" value="1"/>
</dbReference>
<protein>
    <recommendedName>
        <fullName evidence="9">Sorting nexin-24</fullName>
    </recommendedName>
</protein>
<evidence type="ECO:0000256" key="5">
    <source>
        <dbReference type="ARBA" id="ARBA00023121"/>
    </source>
</evidence>